<reference evidence="1" key="1">
    <citation type="submission" date="2025-08" db="UniProtKB">
        <authorList>
            <consortium name="Ensembl"/>
        </authorList>
    </citation>
    <scope>IDENTIFICATION</scope>
</reference>
<name>A0A673Z114_SALTR</name>
<dbReference type="Pfam" id="PF00400">
    <property type="entry name" value="WD40"/>
    <property type="match status" value="2"/>
</dbReference>
<dbReference type="Ensembl" id="ENSSTUT00000042100.1">
    <property type="protein sequence ID" value="ENSSTUP00000040280.1"/>
    <property type="gene ID" value="ENSSTUG00000017003.1"/>
</dbReference>
<dbReference type="InterPro" id="IPR046351">
    <property type="entry name" value="UTP4"/>
</dbReference>
<dbReference type="InterPro" id="IPR036322">
    <property type="entry name" value="WD40_repeat_dom_sf"/>
</dbReference>
<keyword evidence="2" id="KW-1185">Reference proteome</keyword>
<protein>
    <submittedName>
        <fullName evidence="1">UTP4 small subunit processome component</fullName>
    </submittedName>
</protein>
<dbReference type="PANTHER" id="PTHR44163">
    <property type="entry name" value="U3 SMALL NUCLEOLAR RNA-ASSOCIATED PROTEIN 4 HOMOLOG"/>
    <property type="match status" value="1"/>
</dbReference>
<proteinExistence type="predicted"/>
<dbReference type="GO" id="GO:0034455">
    <property type="term" value="C:t-UTP complex"/>
    <property type="evidence" value="ECO:0007669"/>
    <property type="project" value="TreeGrafter"/>
</dbReference>
<organism evidence="1 2">
    <name type="scientific">Salmo trutta</name>
    <name type="common">Brown trout</name>
    <dbReference type="NCBI Taxonomy" id="8032"/>
    <lineage>
        <taxon>Eukaryota</taxon>
        <taxon>Metazoa</taxon>
        <taxon>Chordata</taxon>
        <taxon>Craniata</taxon>
        <taxon>Vertebrata</taxon>
        <taxon>Euteleostomi</taxon>
        <taxon>Actinopterygii</taxon>
        <taxon>Neopterygii</taxon>
        <taxon>Teleostei</taxon>
        <taxon>Protacanthopterygii</taxon>
        <taxon>Salmoniformes</taxon>
        <taxon>Salmonidae</taxon>
        <taxon>Salmoninae</taxon>
        <taxon>Salmo</taxon>
    </lineage>
</organism>
<dbReference type="SMART" id="SM00320">
    <property type="entry name" value="WD40"/>
    <property type="match status" value="9"/>
</dbReference>
<dbReference type="GO" id="GO:0032040">
    <property type="term" value="C:small-subunit processome"/>
    <property type="evidence" value="ECO:0007669"/>
    <property type="project" value="TreeGrafter"/>
</dbReference>
<reference evidence="1" key="2">
    <citation type="submission" date="2025-09" db="UniProtKB">
        <authorList>
            <consortium name="Ensembl"/>
        </authorList>
    </citation>
    <scope>IDENTIFICATION</scope>
</reference>
<dbReference type="AlphaFoldDB" id="A0A673Z114"/>
<dbReference type="InterPro" id="IPR001680">
    <property type="entry name" value="WD40_rpt"/>
</dbReference>
<dbReference type="Gene3D" id="2.130.10.10">
    <property type="entry name" value="YVTN repeat-like/Quinoprotein amine dehydrogenase"/>
    <property type="match status" value="2"/>
</dbReference>
<dbReference type="SUPFAM" id="SSF50978">
    <property type="entry name" value="WD40 repeat-like"/>
    <property type="match status" value="2"/>
</dbReference>
<dbReference type="FunFam" id="2.130.10.10:FF:001827">
    <property type="entry name" value="UTP4, small subunit processome component"/>
    <property type="match status" value="1"/>
</dbReference>
<gene>
    <name evidence="1" type="primary">UTP4</name>
    <name evidence="1" type="synonym">utp4</name>
</gene>
<evidence type="ECO:0000313" key="2">
    <source>
        <dbReference type="Proteomes" id="UP000472277"/>
    </source>
</evidence>
<dbReference type="InterPro" id="IPR015943">
    <property type="entry name" value="WD40/YVTN_repeat-like_dom_sf"/>
</dbReference>
<evidence type="ECO:0000313" key="1">
    <source>
        <dbReference type="Ensembl" id="ENSSTUP00000040280.1"/>
    </source>
</evidence>
<dbReference type="GeneTree" id="ENSGT00940000153533"/>
<dbReference type="GO" id="GO:0030686">
    <property type="term" value="C:90S preribosome"/>
    <property type="evidence" value="ECO:0007669"/>
    <property type="project" value="InterPro"/>
</dbReference>
<dbReference type="PANTHER" id="PTHR44163:SF1">
    <property type="entry name" value="U3 SMALL NUCLEOLAR RNA-ASSOCIATED PROTEIN 4 HOMOLOG"/>
    <property type="match status" value="1"/>
</dbReference>
<dbReference type="GO" id="GO:0000462">
    <property type="term" value="P:maturation of SSU-rRNA from tricistronic rRNA transcript (SSU-rRNA, 5.8S rRNA, LSU-rRNA)"/>
    <property type="evidence" value="ECO:0007669"/>
    <property type="project" value="InterPro"/>
</dbReference>
<dbReference type="GO" id="GO:0003723">
    <property type="term" value="F:RNA binding"/>
    <property type="evidence" value="ECO:0007669"/>
    <property type="project" value="TreeGrafter"/>
</dbReference>
<accession>A0A673Z114</accession>
<sequence length="655" mass="73685">MGEFKVHRVRFFDYMPTAIRAMAFNAHTERLALARMDGSVEIFNFTDHYFQEKVIPGKDSRSIESLCWVGGRLFSAGLNGEIAEYDLENLRPKYSMEAYGGPIWTIISNTQGTQLAIGCEDGTVKLFEVLEEHIQFERNLDRQKGRIISLSWHPSGTHIAAGMMDMIRVFDVPTGHAVQRLLVDRGFGGSKSRETVVWSVAFLSDHTVVSGDSAGKVQVWDGHTGTLVKTHLVTNFLPDLAFQFIAPTLQQDKEWVRTRTFKNHTHDVRALAEIETAIVSGGMDTHLVVRPLLEKFDEMSHASGLRKIHFPHRNLVSCAKKAGLLLFQFPGQLELWRLGDSDGHGKPGDRLPLKRKPEKLLLLKRKGEDHICCSALSSCGGWLAYSTVSCVRIYRLQTDNNNISITKVSKLPKVLRSAHQLCFSLDSSKMFAASSQSSVLVIALTQSESWSHSVTFPSPGSRQPIHLMTTSVDGKWLAAANSDCEIHVYNLQKLKLHCIVPVYGSCPSAMGIHPTTNNLTMVHADQQLFEYSIVEKQYTDWSRKLQKQGLHNVWLDRDTPVTHVTFNQKNPNQVVLHDMHMFCIIDQSLVRNLHFPKASSFLRPSHLHAFKICKTFQDLLCVSLLDDQSLVVVERPLLAITSQLPAPVRQKKFAT</sequence>
<dbReference type="Proteomes" id="UP000472277">
    <property type="component" value="Chromosome 7"/>
</dbReference>